<evidence type="ECO:0000256" key="8">
    <source>
        <dbReference type="ARBA" id="ARBA00023157"/>
    </source>
</evidence>
<keyword evidence="8 11" id="KW-1015">Disulfide bond</keyword>
<feature type="active site" description="Nucleophile" evidence="10">
    <location>
        <position position="83"/>
    </location>
</feature>
<evidence type="ECO:0000256" key="4">
    <source>
        <dbReference type="ARBA" id="ARBA00022487"/>
    </source>
</evidence>
<evidence type="ECO:0000256" key="5">
    <source>
        <dbReference type="ARBA" id="ARBA00022525"/>
    </source>
</evidence>
<dbReference type="PROSITE" id="PS00155">
    <property type="entry name" value="CUTINASE_1"/>
    <property type="match status" value="1"/>
</dbReference>
<sequence>MLKYVTLSRIHALVFARGILEAAPIGSIVGPPFKAALQSCHYGADIAGFEAGGDTIGSKNLAADVTAQASACPNTKIVMSGYSQGAQLVHNSSALLSAAALPEVLNSHSLTICATGDIICLGGQIITAAHLGYGANAAQAASFVVARI</sequence>
<dbReference type="PANTHER" id="PTHR48250:SF1">
    <property type="entry name" value="CUTINASE"/>
    <property type="match status" value="1"/>
</dbReference>
<dbReference type="EC" id="3.1.1.74" evidence="3 12"/>
<dbReference type="InterPro" id="IPR011150">
    <property type="entry name" value="Cutinase_monf"/>
</dbReference>
<feature type="active site" evidence="10">
    <location>
        <position position="117"/>
    </location>
</feature>
<keyword evidence="14" id="KW-1185">Reference proteome</keyword>
<dbReference type="PROSITE" id="PS00931">
    <property type="entry name" value="CUTINASE_2"/>
    <property type="match status" value="1"/>
</dbReference>
<keyword evidence="4 12" id="KW-0719">Serine esterase</keyword>
<dbReference type="GO" id="GO:0050525">
    <property type="term" value="F:cutinase activity"/>
    <property type="evidence" value="ECO:0007669"/>
    <property type="project" value="UniProtKB-UniRule"/>
</dbReference>
<keyword evidence="7 12" id="KW-0378">Hydrolase</keyword>
<comment type="function">
    <text evidence="12">Catalyzes the hydrolysis of complex carboxylic polyesters found in the cell wall of plants. Degrades cutin, a macromolecule that forms the structure of the plant cuticle.</text>
</comment>
<comment type="catalytic activity">
    <reaction evidence="9 12">
        <text>cutin + H2O = cutin monomers.</text>
        <dbReference type="EC" id="3.1.1.74"/>
    </reaction>
</comment>
<comment type="similarity">
    <text evidence="2 12">Belongs to the cutinase family.</text>
</comment>
<protein>
    <recommendedName>
        <fullName evidence="3 12">Cutinase</fullName>
        <ecNumber evidence="3 12">3.1.1.74</ecNumber>
    </recommendedName>
</protein>
<dbReference type="GO" id="GO:0016052">
    <property type="term" value="P:carbohydrate catabolic process"/>
    <property type="evidence" value="ECO:0007669"/>
    <property type="project" value="TreeGrafter"/>
</dbReference>
<dbReference type="OrthoDB" id="3225429at2759"/>
<evidence type="ECO:0000256" key="10">
    <source>
        <dbReference type="PIRSR" id="PIRSR611150-1"/>
    </source>
</evidence>
<evidence type="ECO:0000256" key="3">
    <source>
        <dbReference type="ARBA" id="ARBA00013095"/>
    </source>
</evidence>
<dbReference type="Gene3D" id="3.40.50.1820">
    <property type="entry name" value="alpha/beta hydrolase"/>
    <property type="match status" value="1"/>
</dbReference>
<dbReference type="Pfam" id="PF01083">
    <property type="entry name" value="Cutinase"/>
    <property type="match status" value="1"/>
</dbReference>
<dbReference type="GO" id="GO:0005576">
    <property type="term" value="C:extracellular region"/>
    <property type="evidence" value="ECO:0007669"/>
    <property type="project" value="UniProtKB-SubCell"/>
</dbReference>
<dbReference type="SUPFAM" id="SSF53474">
    <property type="entry name" value="alpha/beta-Hydrolases"/>
    <property type="match status" value="1"/>
</dbReference>
<dbReference type="SMART" id="SM01110">
    <property type="entry name" value="Cutinase"/>
    <property type="match status" value="1"/>
</dbReference>
<evidence type="ECO:0000256" key="7">
    <source>
        <dbReference type="ARBA" id="ARBA00022801"/>
    </source>
</evidence>
<evidence type="ECO:0000256" key="9">
    <source>
        <dbReference type="ARBA" id="ARBA00034045"/>
    </source>
</evidence>
<dbReference type="EMBL" id="KN837109">
    <property type="protein sequence ID" value="KIJ46124.1"/>
    <property type="molecule type" value="Genomic_DNA"/>
</dbReference>
<evidence type="ECO:0000313" key="13">
    <source>
        <dbReference type="EMBL" id="KIJ46124.1"/>
    </source>
</evidence>
<dbReference type="InterPro" id="IPR029058">
    <property type="entry name" value="AB_hydrolase_fold"/>
</dbReference>
<dbReference type="AlphaFoldDB" id="A0A0C9VGG2"/>
<evidence type="ECO:0000256" key="11">
    <source>
        <dbReference type="PIRSR" id="PIRSR611150-2"/>
    </source>
</evidence>
<dbReference type="InterPro" id="IPR043580">
    <property type="entry name" value="CUTINASE_1"/>
</dbReference>
<dbReference type="InterPro" id="IPR000675">
    <property type="entry name" value="Cutinase/axe"/>
</dbReference>
<proteinExistence type="inferred from homology"/>
<organism evidence="13 14">
    <name type="scientific">Sphaerobolus stellatus (strain SS14)</name>
    <dbReference type="NCBI Taxonomy" id="990650"/>
    <lineage>
        <taxon>Eukaryota</taxon>
        <taxon>Fungi</taxon>
        <taxon>Dikarya</taxon>
        <taxon>Basidiomycota</taxon>
        <taxon>Agaricomycotina</taxon>
        <taxon>Agaricomycetes</taxon>
        <taxon>Phallomycetidae</taxon>
        <taxon>Geastrales</taxon>
        <taxon>Sphaerobolaceae</taxon>
        <taxon>Sphaerobolus</taxon>
    </lineage>
</organism>
<accession>A0A0C9VGG2</accession>
<evidence type="ECO:0000256" key="2">
    <source>
        <dbReference type="ARBA" id="ARBA00007534"/>
    </source>
</evidence>
<gene>
    <name evidence="13" type="ORF">M422DRAFT_250557</name>
</gene>
<keyword evidence="6" id="KW-0732">Signal</keyword>
<evidence type="ECO:0000256" key="1">
    <source>
        <dbReference type="ARBA" id="ARBA00004613"/>
    </source>
</evidence>
<dbReference type="HOGENOM" id="CLU_040058_2_2_1"/>
<name>A0A0C9VGG2_SPHS4</name>
<feature type="disulfide bond" evidence="11">
    <location>
        <begin position="113"/>
        <end position="120"/>
    </location>
</feature>
<evidence type="ECO:0000256" key="12">
    <source>
        <dbReference type="RuleBase" id="RU361263"/>
    </source>
</evidence>
<dbReference type="PANTHER" id="PTHR48250">
    <property type="entry name" value="CUTINASE 2-RELATED"/>
    <property type="match status" value="1"/>
</dbReference>
<keyword evidence="5 12" id="KW-0964">Secreted</keyword>
<evidence type="ECO:0000313" key="14">
    <source>
        <dbReference type="Proteomes" id="UP000054279"/>
    </source>
</evidence>
<feature type="active site" description="Proton donor/acceptor" evidence="10">
    <location>
        <position position="130"/>
    </location>
</feature>
<dbReference type="InterPro" id="IPR043579">
    <property type="entry name" value="CUTINASE_2"/>
</dbReference>
<dbReference type="Proteomes" id="UP000054279">
    <property type="component" value="Unassembled WGS sequence"/>
</dbReference>
<evidence type="ECO:0000256" key="6">
    <source>
        <dbReference type="ARBA" id="ARBA00022729"/>
    </source>
</evidence>
<comment type="subcellular location">
    <subcellularLocation>
        <location evidence="1 12">Secreted</location>
    </subcellularLocation>
</comment>
<reference evidence="13 14" key="1">
    <citation type="submission" date="2014-06" db="EMBL/GenBank/DDBJ databases">
        <title>Evolutionary Origins and Diversification of the Mycorrhizal Mutualists.</title>
        <authorList>
            <consortium name="DOE Joint Genome Institute"/>
            <consortium name="Mycorrhizal Genomics Consortium"/>
            <person name="Kohler A."/>
            <person name="Kuo A."/>
            <person name="Nagy L.G."/>
            <person name="Floudas D."/>
            <person name="Copeland A."/>
            <person name="Barry K.W."/>
            <person name="Cichocki N."/>
            <person name="Veneault-Fourrey C."/>
            <person name="LaButti K."/>
            <person name="Lindquist E.A."/>
            <person name="Lipzen A."/>
            <person name="Lundell T."/>
            <person name="Morin E."/>
            <person name="Murat C."/>
            <person name="Riley R."/>
            <person name="Ohm R."/>
            <person name="Sun H."/>
            <person name="Tunlid A."/>
            <person name="Henrissat B."/>
            <person name="Grigoriev I.V."/>
            <person name="Hibbett D.S."/>
            <person name="Martin F."/>
        </authorList>
    </citation>
    <scope>NUCLEOTIDE SEQUENCE [LARGE SCALE GENOMIC DNA]</scope>
    <source>
        <strain evidence="13 14">SS14</strain>
    </source>
</reference>